<dbReference type="SMART" id="SM00474">
    <property type="entry name" value="35EXOc"/>
    <property type="match status" value="1"/>
</dbReference>
<dbReference type="GO" id="GO:0004386">
    <property type="term" value="F:helicase activity"/>
    <property type="evidence" value="ECO:0007669"/>
    <property type="project" value="UniProtKB-KW"/>
</dbReference>
<dbReference type="Gene3D" id="3.90.320.10">
    <property type="match status" value="1"/>
</dbReference>
<dbReference type="GO" id="GO:0006281">
    <property type="term" value="P:DNA repair"/>
    <property type="evidence" value="ECO:0007669"/>
    <property type="project" value="UniProtKB-KW"/>
</dbReference>
<keyword evidence="6" id="KW-0378">Hydrolase</keyword>
<dbReference type="GO" id="GO:0008408">
    <property type="term" value="F:3'-5' exonuclease activity"/>
    <property type="evidence" value="ECO:0007669"/>
    <property type="project" value="InterPro"/>
</dbReference>
<proteinExistence type="inferred from homology"/>
<evidence type="ECO:0000256" key="7">
    <source>
        <dbReference type="ARBA" id="ARBA00022840"/>
    </source>
</evidence>
<sequence>MQYLNDSVEIKKQITKFTSAKTLWLDTEIADWYTSVPRLSLIQVLAVSDDSTGEYAYLFDVLDKPDLAGFFINQIMLNPQIEKVFHNASFDLKYLGEKSALNVTCTLKLARKIKEKLQVSNLKLKTLAVELCNFSHVDIEEQSSDWGKRPLTQKQLKYAAMDTVYLAAVHRCLLKHSNPETVSNIFNMPSHDLKQPSTQGNTSISATKVRLAFECPRLFYLHQHFGGSSLFLPPNSQIAIGNVFHDLADDFINIAINEPKFKELFNLDALLLNVEEITSQMQQIFYQLKFSHYLENAVARDVNQAKPLFQVWQGLRGLIKRFAELLVSNRRYCSPEKLISNTFILEDRKLEHYFQLPDGTQQKVVGKLDCLVFNFEVNRLCVIEYKTYQPADPSAQLAQVALYSYMLWQKKKVAVDCAVYCVLPEFKEYHYTWEQLENTVHQLIPRKLQQMQQWLSWQPEQDNPPPATTQPNLCKICPQREKCQTYFGLLSSSSNQDDSENETQEPNNADGIGEDLVTTLSSFGIGVDYQGVAVAPSFIRVKLKPQLGVKVNAILKLSADLQVQLGLQNPPLIAPQAGYVSVDLPRQDRQIAKFENYLDSTRLPNNAPVKIAIGVNLEGQLVEADLSDPNTCHFLVGGTTGSGKSEFLRSLLLSLLVRYSPQHLKIALVDPKRVTFPEFEKMRWLYSPVVKDGESAVELMESLVGEMENRYQQFEKTGCNDLGTYNQRSQTPLPRIVCIFDEYADFMAEKELRKTLELSIKRLGAMARAAGIHLIIATQRPEATIVTPIIRSNLPGRVALKTASEADSAIVLGGKQTAAANLLGKGDLLYQVGAVMQRLQSLLVTNIQLDDIS</sequence>
<dbReference type="InterPro" id="IPR036397">
    <property type="entry name" value="RNaseH_sf"/>
</dbReference>
<keyword evidence="2" id="KW-0540">Nuclease</keyword>
<evidence type="ECO:0000256" key="1">
    <source>
        <dbReference type="ARBA" id="ARBA00006474"/>
    </source>
</evidence>
<dbReference type="InterPro" id="IPR050206">
    <property type="entry name" value="FtsK/SpoIIIE/SftA"/>
</dbReference>
<dbReference type="Proteomes" id="UP000729701">
    <property type="component" value="Unassembled WGS sequence"/>
</dbReference>
<dbReference type="InterPro" id="IPR011604">
    <property type="entry name" value="PDDEXK-like_dom_sf"/>
</dbReference>
<feature type="domain" description="FtsK" evidence="12">
    <location>
        <begin position="619"/>
        <end position="809"/>
    </location>
</feature>
<evidence type="ECO:0000313" key="13">
    <source>
        <dbReference type="EMBL" id="MBW4672000.1"/>
    </source>
</evidence>
<reference evidence="13" key="2">
    <citation type="journal article" date="2022" name="Microbiol. Resour. Announc.">
        <title>Metagenome Sequencing to Explore Phylogenomics of Terrestrial Cyanobacteria.</title>
        <authorList>
            <person name="Ward R.D."/>
            <person name="Stajich J.E."/>
            <person name="Johansen J.R."/>
            <person name="Huntemann M."/>
            <person name="Clum A."/>
            <person name="Foster B."/>
            <person name="Foster B."/>
            <person name="Roux S."/>
            <person name="Palaniappan K."/>
            <person name="Varghese N."/>
            <person name="Mukherjee S."/>
            <person name="Reddy T.B.K."/>
            <person name="Daum C."/>
            <person name="Copeland A."/>
            <person name="Chen I.A."/>
            <person name="Ivanova N.N."/>
            <person name="Kyrpides N.C."/>
            <person name="Shapiro N."/>
            <person name="Eloe-Fadrosh E.A."/>
            <person name="Pietrasiak N."/>
        </authorList>
    </citation>
    <scope>NUCLEOTIDE SEQUENCE</scope>
    <source>
        <strain evidence="13">GSE-NOS-MK-12-04C</strain>
    </source>
</reference>
<keyword evidence="5" id="KW-0347">Helicase</keyword>
<evidence type="ECO:0000256" key="3">
    <source>
        <dbReference type="ARBA" id="ARBA00022741"/>
    </source>
</evidence>
<feature type="region of interest" description="Disordered" evidence="11">
    <location>
        <begin position="492"/>
        <end position="513"/>
    </location>
</feature>
<keyword evidence="4" id="KW-0227">DNA damage</keyword>
<keyword evidence="3 10" id="KW-0547">Nucleotide-binding</keyword>
<dbReference type="SUPFAM" id="SSF52540">
    <property type="entry name" value="P-loop containing nucleoside triphosphate hydrolases"/>
    <property type="match status" value="1"/>
</dbReference>
<name>A0A951V0Z2_9CYAN</name>
<evidence type="ECO:0000256" key="10">
    <source>
        <dbReference type="PROSITE-ProRule" id="PRU00289"/>
    </source>
</evidence>
<dbReference type="Gene3D" id="3.30.420.10">
    <property type="entry name" value="Ribonuclease H-like superfamily/Ribonuclease H"/>
    <property type="match status" value="1"/>
</dbReference>
<dbReference type="InterPro" id="IPR002543">
    <property type="entry name" value="FtsK_dom"/>
</dbReference>
<dbReference type="Gene3D" id="3.40.50.300">
    <property type="entry name" value="P-loop containing nucleotide triphosphate hydrolases"/>
    <property type="match status" value="1"/>
</dbReference>
<evidence type="ECO:0000256" key="11">
    <source>
        <dbReference type="SAM" id="MobiDB-lite"/>
    </source>
</evidence>
<evidence type="ECO:0000256" key="5">
    <source>
        <dbReference type="ARBA" id="ARBA00022806"/>
    </source>
</evidence>
<comment type="caution">
    <text evidence="13">The sequence shown here is derived from an EMBL/GenBank/DDBJ whole genome shotgun (WGS) entry which is preliminary data.</text>
</comment>
<evidence type="ECO:0000256" key="9">
    <source>
        <dbReference type="ARBA" id="ARBA00023204"/>
    </source>
</evidence>
<dbReference type="Pfam" id="PF17854">
    <property type="entry name" value="FtsK_alpha"/>
    <property type="match status" value="1"/>
</dbReference>
<protein>
    <submittedName>
        <fullName evidence="13">PD-(D/E)XK nuclease family protein</fullName>
    </submittedName>
</protein>
<dbReference type="InterPro" id="IPR012337">
    <property type="entry name" value="RNaseH-like_sf"/>
</dbReference>
<keyword evidence="9" id="KW-0234">DNA repair</keyword>
<evidence type="ECO:0000256" key="8">
    <source>
        <dbReference type="ARBA" id="ARBA00023125"/>
    </source>
</evidence>
<dbReference type="Gene3D" id="3.30.980.40">
    <property type="match status" value="1"/>
</dbReference>
<accession>A0A951V0Z2</accession>
<dbReference type="PANTHER" id="PTHR22683:SF1">
    <property type="entry name" value="TYPE VII SECRETION SYSTEM PROTEIN ESSC"/>
    <property type="match status" value="1"/>
</dbReference>
<feature type="binding site" evidence="10">
    <location>
        <begin position="638"/>
        <end position="645"/>
    </location>
    <ligand>
        <name>ATP</name>
        <dbReference type="ChEBI" id="CHEBI:30616"/>
    </ligand>
</feature>
<organism evidence="13 14">
    <name type="scientific">Cyanomargarita calcarea GSE-NOS-MK-12-04C</name>
    <dbReference type="NCBI Taxonomy" id="2839659"/>
    <lineage>
        <taxon>Bacteria</taxon>
        <taxon>Bacillati</taxon>
        <taxon>Cyanobacteriota</taxon>
        <taxon>Cyanophyceae</taxon>
        <taxon>Nostocales</taxon>
        <taxon>Cyanomargaritaceae</taxon>
        <taxon>Cyanomargarita</taxon>
    </lineage>
</organism>
<evidence type="ECO:0000256" key="2">
    <source>
        <dbReference type="ARBA" id="ARBA00022722"/>
    </source>
</evidence>
<keyword evidence="6" id="KW-0269">Exonuclease</keyword>
<dbReference type="EMBL" id="JAHHGZ010000059">
    <property type="protein sequence ID" value="MBW4672000.1"/>
    <property type="molecule type" value="Genomic_DNA"/>
</dbReference>
<evidence type="ECO:0000259" key="12">
    <source>
        <dbReference type="PROSITE" id="PS50901"/>
    </source>
</evidence>
<dbReference type="SUPFAM" id="SSF53098">
    <property type="entry name" value="Ribonuclease H-like"/>
    <property type="match status" value="1"/>
</dbReference>
<dbReference type="InterPro" id="IPR038726">
    <property type="entry name" value="PDDEXK_AddAB-type"/>
</dbReference>
<dbReference type="AlphaFoldDB" id="A0A951V0Z2"/>
<comment type="similarity">
    <text evidence="1">Belongs to the FtsK/SpoIIIE/SftA family.</text>
</comment>
<reference evidence="13" key="1">
    <citation type="submission" date="2021-05" db="EMBL/GenBank/DDBJ databases">
        <authorList>
            <person name="Pietrasiak N."/>
            <person name="Ward R."/>
            <person name="Stajich J.E."/>
            <person name="Kurbessoian T."/>
        </authorList>
    </citation>
    <scope>NUCLEOTIDE SEQUENCE</scope>
    <source>
        <strain evidence="13">GSE-NOS-MK-12-04C</strain>
    </source>
</reference>
<dbReference type="GO" id="GO:0005524">
    <property type="term" value="F:ATP binding"/>
    <property type="evidence" value="ECO:0007669"/>
    <property type="project" value="UniProtKB-UniRule"/>
</dbReference>
<dbReference type="Pfam" id="PF01612">
    <property type="entry name" value="DNA_pol_A_exo1"/>
    <property type="match status" value="1"/>
</dbReference>
<dbReference type="Pfam" id="PF01580">
    <property type="entry name" value="FtsK_SpoIIIE"/>
    <property type="match status" value="1"/>
</dbReference>
<dbReference type="InterPro" id="IPR002562">
    <property type="entry name" value="3'-5'_exonuclease_dom"/>
</dbReference>
<dbReference type="PROSITE" id="PS50901">
    <property type="entry name" value="FTSK"/>
    <property type="match status" value="1"/>
</dbReference>
<evidence type="ECO:0000256" key="4">
    <source>
        <dbReference type="ARBA" id="ARBA00022763"/>
    </source>
</evidence>
<dbReference type="Pfam" id="PF12705">
    <property type="entry name" value="PDDEXK_1"/>
    <property type="match status" value="1"/>
</dbReference>
<dbReference type="GO" id="GO:0003677">
    <property type="term" value="F:DNA binding"/>
    <property type="evidence" value="ECO:0007669"/>
    <property type="project" value="UniProtKB-KW"/>
</dbReference>
<dbReference type="InterPro" id="IPR027417">
    <property type="entry name" value="P-loop_NTPase"/>
</dbReference>
<keyword evidence="7 10" id="KW-0067">ATP-binding</keyword>
<dbReference type="CDD" id="cd06142">
    <property type="entry name" value="RNaseD_exo"/>
    <property type="match status" value="1"/>
</dbReference>
<evidence type="ECO:0000313" key="14">
    <source>
        <dbReference type="Proteomes" id="UP000729701"/>
    </source>
</evidence>
<dbReference type="InterPro" id="IPR041027">
    <property type="entry name" value="FtsK_alpha"/>
</dbReference>
<dbReference type="PANTHER" id="PTHR22683">
    <property type="entry name" value="SPORULATION PROTEIN RELATED"/>
    <property type="match status" value="1"/>
</dbReference>
<gene>
    <name evidence="13" type="ORF">KME60_32395</name>
</gene>
<evidence type="ECO:0000256" key="6">
    <source>
        <dbReference type="ARBA" id="ARBA00022839"/>
    </source>
</evidence>
<keyword evidence="8" id="KW-0238">DNA-binding</keyword>